<dbReference type="GO" id="GO:0004519">
    <property type="term" value="F:endonuclease activity"/>
    <property type="evidence" value="ECO:0007669"/>
    <property type="project" value="UniProtKB-KW"/>
</dbReference>
<keyword evidence="2" id="KW-0540">Nuclease</keyword>
<keyword evidence="2" id="KW-0255">Endonuclease</keyword>
<dbReference type="AlphaFoldDB" id="A0A9D9ERX8"/>
<dbReference type="CDD" id="cd09083">
    <property type="entry name" value="EEP-1"/>
    <property type="match status" value="1"/>
</dbReference>
<dbReference type="InterPro" id="IPR050410">
    <property type="entry name" value="CCR4/nocturin_mRNA_transcr"/>
</dbReference>
<organism evidence="2 3">
    <name type="scientific">Candidatus Cryptobacteroides intestinavium</name>
    <dbReference type="NCBI Taxonomy" id="2840766"/>
    <lineage>
        <taxon>Bacteria</taxon>
        <taxon>Pseudomonadati</taxon>
        <taxon>Bacteroidota</taxon>
        <taxon>Bacteroidia</taxon>
        <taxon>Bacteroidales</taxon>
        <taxon>Candidatus Cryptobacteroides</taxon>
    </lineage>
</organism>
<reference evidence="2" key="2">
    <citation type="journal article" date="2021" name="PeerJ">
        <title>Extensive microbial diversity within the chicken gut microbiome revealed by metagenomics and culture.</title>
        <authorList>
            <person name="Gilroy R."/>
            <person name="Ravi A."/>
            <person name="Getino M."/>
            <person name="Pursley I."/>
            <person name="Horton D.L."/>
            <person name="Alikhan N.F."/>
            <person name="Baker D."/>
            <person name="Gharbi K."/>
            <person name="Hall N."/>
            <person name="Watson M."/>
            <person name="Adriaenssens E.M."/>
            <person name="Foster-Nyarko E."/>
            <person name="Jarju S."/>
            <person name="Secka A."/>
            <person name="Antonio M."/>
            <person name="Oren A."/>
            <person name="Chaudhuri R.R."/>
            <person name="La Ragione R."/>
            <person name="Hildebrand F."/>
            <person name="Pallen M.J."/>
        </authorList>
    </citation>
    <scope>NUCLEOTIDE SEQUENCE</scope>
    <source>
        <strain evidence="2">B1-20833</strain>
    </source>
</reference>
<evidence type="ECO:0000313" key="2">
    <source>
        <dbReference type="EMBL" id="MBO8451988.1"/>
    </source>
</evidence>
<dbReference type="PROSITE" id="PS51257">
    <property type="entry name" value="PROKAR_LIPOPROTEIN"/>
    <property type="match status" value="1"/>
</dbReference>
<proteinExistence type="predicted"/>
<sequence>MNSSVIRRVRHLAAFFILPLLFSCSEGSPDFRMMSFNVRYINDAIDTGQTNWESRKGPVLKLLKDKMPDVIGFQEPRREQVDFIVAGLPMYGHIELGRDHGISEDGGEHLMIMYIKDKYDLTDSGSFWMSPTPDVVSRGWDAMCRRITVWVRLREKDTGKELYFFDTHFDHIGVEARRQEALLLAEKMKEIAGESAPVFVCGDFNMDSSDPSMAPIRDWMNEACADAPLTDKGYTYNGFGIGSSLLKIDHVFYRNALPLTYSIIREDYGVKYVSDHYPVLAEFDF</sequence>
<gene>
    <name evidence="2" type="ORF">IAC06_03775</name>
</gene>
<keyword evidence="2" id="KW-0378">Hydrolase</keyword>
<dbReference type="Proteomes" id="UP000823661">
    <property type="component" value="Unassembled WGS sequence"/>
</dbReference>
<evidence type="ECO:0000259" key="1">
    <source>
        <dbReference type="Pfam" id="PF03372"/>
    </source>
</evidence>
<reference evidence="2" key="1">
    <citation type="submission" date="2020-10" db="EMBL/GenBank/DDBJ databases">
        <authorList>
            <person name="Gilroy R."/>
        </authorList>
    </citation>
    <scope>NUCLEOTIDE SEQUENCE</scope>
    <source>
        <strain evidence="2">B1-20833</strain>
    </source>
</reference>
<feature type="domain" description="Endonuclease/exonuclease/phosphatase" evidence="1">
    <location>
        <begin position="34"/>
        <end position="276"/>
    </location>
</feature>
<dbReference type="PANTHER" id="PTHR12121">
    <property type="entry name" value="CARBON CATABOLITE REPRESSOR PROTEIN 4"/>
    <property type="match status" value="1"/>
</dbReference>
<dbReference type="SUPFAM" id="SSF56219">
    <property type="entry name" value="DNase I-like"/>
    <property type="match status" value="1"/>
</dbReference>
<dbReference type="EMBL" id="JADIMI010000035">
    <property type="protein sequence ID" value="MBO8451988.1"/>
    <property type="molecule type" value="Genomic_DNA"/>
</dbReference>
<protein>
    <submittedName>
        <fullName evidence="2">Endonuclease/exonuclease/phosphatase family protein</fullName>
    </submittedName>
</protein>
<evidence type="ECO:0000313" key="3">
    <source>
        <dbReference type="Proteomes" id="UP000823661"/>
    </source>
</evidence>
<dbReference type="PANTHER" id="PTHR12121:SF36">
    <property type="entry name" value="ENDONUCLEASE_EXONUCLEASE_PHOSPHATASE DOMAIN-CONTAINING PROTEIN"/>
    <property type="match status" value="1"/>
</dbReference>
<comment type="caution">
    <text evidence="2">The sequence shown here is derived from an EMBL/GenBank/DDBJ whole genome shotgun (WGS) entry which is preliminary data.</text>
</comment>
<dbReference type="InterPro" id="IPR005135">
    <property type="entry name" value="Endo/exonuclease/phosphatase"/>
</dbReference>
<accession>A0A9D9ERX8</accession>
<dbReference type="InterPro" id="IPR036691">
    <property type="entry name" value="Endo/exonu/phosph_ase_sf"/>
</dbReference>
<dbReference type="GO" id="GO:0000175">
    <property type="term" value="F:3'-5'-RNA exonuclease activity"/>
    <property type="evidence" value="ECO:0007669"/>
    <property type="project" value="TreeGrafter"/>
</dbReference>
<dbReference type="Pfam" id="PF03372">
    <property type="entry name" value="Exo_endo_phos"/>
    <property type="match status" value="1"/>
</dbReference>
<dbReference type="Gene3D" id="3.60.10.10">
    <property type="entry name" value="Endonuclease/exonuclease/phosphatase"/>
    <property type="match status" value="1"/>
</dbReference>
<name>A0A9D9ERX8_9BACT</name>